<dbReference type="AlphaFoldDB" id="A0AAV1DHK8"/>
<dbReference type="Gene3D" id="3.40.50.1820">
    <property type="entry name" value="alpha/beta hydrolase"/>
    <property type="match status" value="1"/>
</dbReference>
<dbReference type="EMBL" id="OX459122">
    <property type="protein sequence ID" value="CAI9106641.1"/>
    <property type="molecule type" value="Genomic_DNA"/>
</dbReference>
<name>A0AAV1DHK8_OLDCO</name>
<dbReference type="GO" id="GO:0016787">
    <property type="term" value="F:hydrolase activity"/>
    <property type="evidence" value="ECO:0007669"/>
    <property type="project" value="InterPro"/>
</dbReference>
<evidence type="ECO:0000313" key="3">
    <source>
        <dbReference type="EMBL" id="CAI9106641.1"/>
    </source>
</evidence>
<evidence type="ECO:0000313" key="4">
    <source>
        <dbReference type="Proteomes" id="UP001161247"/>
    </source>
</evidence>
<dbReference type="SUPFAM" id="SSF53474">
    <property type="entry name" value="alpha/beta-Hydrolases"/>
    <property type="match status" value="1"/>
</dbReference>
<dbReference type="InterPro" id="IPR000383">
    <property type="entry name" value="Xaa-Pro-like_dom"/>
</dbReference>
<feature type="compositionally biased region" description="Acidic residues" evidence="1">
    <location>
        <begin position="78"/>
        <end position="92"/>
    </location>
</feature>
<protein>
    <submittedName>
        <fullName evidence="3">OLC1v1005844C1</fullName>
    </submittedName>
</protein>
<keyword evidence="4" id="KW-1185">Reference proteome</keyword>
<organism evidence="3 4">
    <name type="scientific">Oldenlandia corymbosa var. corymbosa</name>
    <dbReference type="NCBI Taxonomy" id="529605"/>
    <lineage>
        <taxon>Eukaryota</taxon>
        <taxon>Viridiplantae</taxon>
        <taxon>Streptophyta</taxon>
        <taxon>Embryophyta</taxon>
        <taxon>Tracheophyta</taxon>
        <taxon>Spermatophyta</taxon>
        <taxon>Magnoliopsida</taxon>
        <taxon>eudicotyledons</taxon>
        <taxon>Gunneridae</taxon>
        <taxon>Pentapetalae</taxon>
        <taxon>asterids</taxon>
        <taxon>lamiids</taxon>
        <taxon>Gentianales</taxon>
        <taxon>Rubiaceae</taxon>
        <taxon>Rubioideae</taxon>
        <taxon>Spermacoceae</taxon>
        <taxon>Hedyotis-Oldenlandia complex</taxon>
        <taxon>Oldenlandia</taxon>
    </lineage>
</organism>
<dbReference type="PANTHER" id="PTHR42103:SF2">
    <property type="entry name" value="AB HYDROLASE-1 DOMAIN-CONTAINING PROTEIN"/>
    <property type="match status" value="1"/>
</dbReference>
<evidence type="ECO:0000256" key="1">
    <source>
        <dbReference type="SAM" id="MobiDB-lite"/>
    </source>
</evidence>
<dbReference type="Proteomes" id="UP001161247">
    <property type="component" value="Chromosome 5"/>
</dbReference>
<dbReference type="PANTHER" id="PTHR42103">
    <property type="entry name" value="ALPHA/BETA-HYDROLASES SUPERFAMILY PROTEIN"/>
    <property type="match status" value="1"/>
</dbReference>
<feature type="region of interest" description="Disordered" evidence="1">
    <location>
        <begin position="72"/>
        <end position="94"/>
    </location>
</feature>
<accession>A0AAV1DHK8</accession>
<dbReference type="Pfam" id="PF02129">
    <property type="entry name" value="Peptidase_S15"/>
    <property type="match status" value="1"/>
</dbReference>
<evidence type="ECO:0000259" key="2">
    <source>
        <dbReference type="Pfam" id="PF02129"/>
    </source>
</evidence>
<proteinExistence type="predicted"/>
<feature type="domain" description="Xaa-Pro dipeptidyl-peptidase-like" evidence="2">
    <location>
        <begin position="92"/>
        <end position="184"/>
    </location>
</feature>
<reference evidence="3" key="1">
    <citation type="submission" date="2023-03" db="EMBL/GenBank/DDBJ databases">
        <authorList>
            <person name="Julca I."/>
        </authorList>
    </citation>
    <scope>NUCLEOTIDE SEQUENCE</scope>
</reference>
<gene>
    <name evidence="3" type="ORF">OLC1_LOCUS15109</name>
</gene>
<sequence>MSTERFLPDKKSKLAATIFGEELERSMVGRWVAKDERGDDDEQTMISKTVVFAVESFTIDTTDGVKLHTMLFTPRGGEEEEEDDEEEEEEEEMGVKKNEDIVVVLVHPYSVLGGCQILLRGIASGLARKGYKAVTFDMRGVGRSTGKPSLTGFREIKDVVSVCRWASQNCSSNRILLVGSSAGAPIAGSAVDLVDQVVGYVSIGYPFGFMASILFGRHHKAIIKSPKPKLFIMGTRDGFTSVKQLKNKLKSANGHVETHLIEGVSHFQMEGPSYDAEMVKLILRFIQSL</sequence>
<dbReference type="InterPro" id="IPR029058">
    <property type="entry name" value="AB_hydrolase_fold"/>
</dbReference>